<dbReference type="InterPro" id="IPR036286">
    <property type="entry name" value="LexA/Signal_pep-like_sf"/>
</dbReference>
<evidence type="ECO:0000313" key="4">
    <source>
        <dbReference type="Proteomes" id="UP001174209"/>
    </source>
</evidence>
<feature type="transmembrane region" description="Helical" evidence="2">
    <location>
        <begin position="35"/>
        <end position="55"/>
    </location>
</feature>
<keyword evidence="2" id="KW-1133">Transmembrane helix</keyword>
<accession>A0ABT8JWT4</accession>
<keyword evidence="2" id="KW-0812">Transmembrane</keyword>
<dbReference type="Pfam" id="PF17957">
    <property type="entry name" value="Big_7"/>
    <property type="match status" value="3"/>
</dbReference>
<feature type="compositionally biased region" description="Polar residues" evidence="1">
    <location>
        <begin position="820"/>
        <end position="829"/>
    </location>
</feature>
<keyword evidence="2" id="KW-0472">Membrane</keyword>
<evidence type="ECO:0000313" key="3">
    <source>
        <dbReference type="EMBL" id="MDN4609638.1"/>
    </source>
</evidence>
<dbReference type="RefSeq" id="WP_301224318.1">
    <property type="nucleotide sequence ID" value="NZ_JAROCG010000001.1"/>
</dbReference>
<gene>
    <name evidence="3" type="ORF">P5G52_02035</name>
</gene>
<dbReference type="Gene3D" id="2.60.40.10">
    <property type="entry name" value="Immunoglobulins"/>
    <property type="match status" value="3"/>
</dbReference>
<proteinExistence type="predicted"/>
<feature type="region of interest" description="Disordered" evidence="1">
    <location>
        <begin position="820"/>
        <end position="839"/>
    </location>
</feature>
<feature type="compositionally biased region" description="Low complexity" evidence="1">
    <location>
        <begin position="208"/>
        <end position="218"/>
    </location>
</feature>
<name>A0ABT8JWT4_9MICC</name>
<dbReference type="EMBL" id="JAROCG010000001">
    <property type="protein sequence ID" value="MDN4609638.1"/>
    <property type="molecule type" value="Genomic_DNA"/>
</dbReference>
<comment type="caution">
    <text evidence="3">The sequence shown here is derived from an EMBL/GenBank/DDBJ whole genome shotgun (WGS) entry which is preliminary data.</text>
</comment>
<dbReference type="SUPFAM" id="SSF51306">
    <property type="entry name" value="LexA/Signal peptidase"/>
    <property type="match status" value="1"/>
</dbReference>
<dbReference type="InterPro" id="IPR013783">
    <property type="entry name" value="Ig-like_fold"/>
</dbReference>
<feature type="transmembrane region" description="Helical" evidence="2">
    <location>
        <begin position="168"/>
        <end position="186"/>
    </location>
</feature>
<organism evidence="3 4">
    <name type="scientific">Arthrobacter burdickii</name>
    <dbReference type="NCBI Taxonomy" id="3035920"/>
    <lineage>
        <taxon>Bacteria</taxon>
        <taxon>Bacillati</taxon>
        <taxon>Actinomycetota</taxon>
        <taxon>Actinomycetes</taxon>
        <taxon>Micrococcales</taxon>
        <taxon>Micrococcaceae</taxon>
        <taxon>Arthrobacter</taxon>
    </lineage>
</organism>
<protein>
    <submittedName>
        <fullName evidence="3">Ig-like domain-containing protein</fullName>
    </submittedName>
</protein>
<sequence>MSREEPGSDPGSSRLLPLFSAEGWAPFVASVLSRLYLGTVLNLALIAVLPALLGWHGTIVQSGSMEPHISAGDVVLAAPLAPAAPVPVGGVVEFSSPASAEPSGIEKTRLHRIVGDNADGTFVTAGDANADADSTPLTREQITGQARLLVPMAGLPGLWLGTGNLPALALWSVVTLFAVVMALFGGRPVGGPEKSERADGNALHEDTTGPSATAAGAGMPEVTGSPEPRPSGVRALAVRASAAVGIMAALIALVLAGAAMFSSAAFTASTANAANTFSAAADWTPPSVTITNPGPSVQGGTTLTAEVVDEQSGIRSVSIEYLPAGSMTWTVACATVAAPYTCVWDTQSVPDGSYKLRAVGTNTIGLSGTSAEIDTRVMNAFGIALSDLGEIQRGTVNLVATITSGSASKGYAVRVEYSLAGTNRWSALCANLTAPYNCSWNTTGFANDYYDLRAVAVSGSTVTYSETMTDVLVDNLGPVVVMSDPGTPLSGTRTFTATATDAHSGVAQTQVQYSRSGTTTWTTLCTVDIAPFSCRFDTTALAYGSYNFRAVATDAAGISTTSAVVSNRMVDNTITSVSVEDPGAYLSGTARLTASANSTAGISRVRIQTAPAGTSTWTTRCTVTATPYSCDWDTRATTDGLYDLRAVLTESTGRETVSATITERRVDNSPLRGTDIQAANGPGTAGTLGTGDTLTLTYSQQINPTTVTAGWNGAALPVTVRLRDGNLLGLGNTGDTIDVQRNGSTVNLGSANLKQNYAKSRRTVTLNATMTATTTTSNGVPRTVVTVTLGTIASGAGSLRTTTTSAAMIWSPAAAVTSTAGLPSSTAPVTETGLLDRDF</sequence>
<reference evidence="3" key="1">
    <citation type="submission" date="2023-06" db="EMBL/GenBank/DDBJ databases">
        <title>MT1 and MT2 Draft Genomes of Novel Species.</title>
        <authorList>
            <person name="Venkateswaran K."/>
        </authorList>
    </citation>
    <scope>NUCLEOTIDE SEQUENCE</scope>
    <source>
        <strain evidence="3">IIF3SC-B10</strain>
    </source>
</reference>
<feature type="region of interest" description="Disordered" evidence="1">
    <location>
        <begin position="190"/>
        <end position="231"/>
    </location>
</feature>
<keyword evidence="4" id="KW-1185">Reference proteome</keyword>
<evidence type="ECO:0000256" key="1">
    <source>
        <dbReference type="SAM" id="MobiDB-lite"/>
    </source>
</evidence>
<evidence type="ECO:0000256" key="2">
    <source>
        <dbReference type="SAM" id="Phobius"/>
    </source>
</evidence>
<dbReference type="Proteomes" id="UP001174209">
    <property type="component" value="Unassembled WGS sequence"/>
</dbReference>
<feature type="compositionally biased region" description="Basic and acidic residues" evidence="1">
    <location>
        <begin position="193"/>
        <end position="207"/>
    </location>
</feature>
<feature type="transmembrane region" description="Helical" evidence="2">
    <location>
        <begin position="236"/>
        <end position="261"/>
    </location>
</feature>